<feature type="domain" description="DNA mismatch repair proteins mutS family" evidence="6">
    <location>
        <begin position="281"/>
        <end position="461"/>
    </location>
</feature>
<dbReference type="InterPro" id="IPR003593">
    <property type="entry name" value="AAA+_ATPase"/>
</dbReference>
<protein>
    <submittedName>
        <fullName evidence="7">DNA mismatch repair protein MutS</fullName>
    </submittedName>
</protein>
<keyword evidence="4" id="KW-0472">Membrane</keyword>
<evidence type="ECO:0000256" key="1">
    <source>
        <dbReference type="ARBA" id="ARBA00022741"/>
    </source>
</evidence>
<reference evidence="7 8" key="1">
    <citation type="submission" date="2022-08" db="EMBL/GenBank/DDBJ databases">
        <title>Reclassification of Massilia species as members of the genera Telluria, Duganella, Pseudoduganella, Mokoshia gen. nov. and Zemynaea gen. nov. using orthogonal and non-orthogonal genome-based approaches.</title>
        <authorList>
            <person name="Bowman J.P."/>
        </authorList>
    </citation>
    <scope>NUCLEOTIDE SEQUENCE [LARGE SCALE GENOMIC DNA]</scope>
    <source>
        <strain evidence="7 8">JCM 31316</strain>
    </source>
</reference>
<keyword evidence="4" id="KW-0812">Transmembrane</keyword>
<keyword evidence="1" id="KW-0547">Nucleotide-binding</keyword>
<dbReference type="InterPro" id="IPR000432">
    <property type="entry name" value="DNA_mismatch_repair_MutS_C"/>
</dbReference>
<dbReference type="SMART" id="SM00534">
    <property type="entry name" value="MUTSac"/>
    <property type="match status" value="1"/>
</dbReference>
<evidence type="ECO:0000256" key="3">
    <source>
        <dbReference type="ARBA" id="ARBA00023125"/>
    </source>
</evidence>
<proteinExistence type="predicted"/>
<dbReference type="RefSeq" id="WP_258815957.1">
    <property type="nucleotide sequence ID" value="NZ_JANUGW010000004.1"/>
</dbReference>
<sequence>MQSYFDRLTERTSIFGKQTLYAWLRTGQDDKRSSGTQQTVSSLMADPAGRSSLRAAMTPLRAAEVEIAEFIFENAEQSGTPRWLPLLYAIPPLMIVAALNAYFSPVRAVALTGFCTAVGLLLVLFALHMRYDETIRAWRMRMDSVFHLLHGIIAVAALDEGKYADFCLMRGKAAKLGGKLARWPVPRGLAESVRDYFDWFFLGKVRHYFKQVRHIQRNSEYLLSAYRLCGELEAAHAIAEHLNTRSDYCWVEPGMSKRVEFCDAVHPLLSDAHSLSVRMDGRGIFLTGQNGVGKSTLLRTIGLNTVIARAFGFCYASKAVLPRLCVRTSIQNVDSLLEGESLYISELRRARELLQEGAEESSYLYIIDEIFRGTNYLESVSAAAALLDRLAEKGIVIVSSHNAILATLLANNYTAYYLSRESPSGLPVLKRGVLSETNGISLLRAHGFDDEIERNALKVFDWLNRYLAHPLGGESVLEKKNTVQDKGGLDAA</sequence>
<keyword evidence="4" id="KW-1133">Transmembrane helix</keyword>
<evidence type="ECO:0000256" key="2">
    <source>
        <dbReference type="ARBA" id="ARBA00022840"/>
    </source>
</evidence>
<gene>
    <name evidence="7" type="ORF">NX784_07085</name>
</gene>
<accession>A0ABT1ZN76</accession>
<evidence type="ECO:0000259" key="5">
    <source>
        <dbReference type="SMART" id="SM00382"/>
    </source>
</evidence>
<dbReference type="SUPFAM" id="SSF52540">
    <property type="entry name" value="P-loop containing nucleoside triphosphate hydrolases"/>
    <property type="match status" value="1"/>
</dbReference>
<dbReference type="InterPro" id="IPR045076">
    <property type="entry name" value="MutS"/>
</dbReference>
<keyword evidence="8" id="KW-1185">Reference proteome</keyword>
<keyword evidence="3" id="KW-0238">DNA-binding</keyword>
<feature type="domain" description="AAA+ ATPase" evidence="5">
    <location>
        <begin position="280"/>
        <end position="420"/>
    </location>
</feature>
<dbReference type="SMART" id="SM00382">
    <property type="entry name" value="AAA"/>
    <property type="match status" value="1"/>
</dbReference>
<dbReference type="Gene3D" id="3.40.50.300">
    <property type="entry name" value="P-loop containing nucleotide triphosphate hydrolases"/>
    <property type="match status" value="1"/>
</dbReference>
<evidence type="ECO:0000313" key="7">
    <source>
        <dbReference type="EMBL" id="MCS0581351.1"/>
    </source>
</evidence>
<comment type="caution">
    <text evidence="7">The sequence shown here is derived from an EMBL/GenBank/DDBJ whole genome shotgun (WGS) entry which is preliminary data.</text>
</comment>
<evidence type="ECO:0000259" key="6">
    <source>
        <dbReference type="SMART" id="SM00534"/>
    </source>
</evidence>
<dbReference type="Pfam" id="PF00488">
    <property type="entry name" value="MutS_V"/>
    <property type="match status" value="1"/>
</dbReference>
<keyword evidence="2" id="KW-0067">ATP-binding</keyword>
<name>A0ABT1ZN76_9BURK</name>
<dbReference type="EMBL" id="JANUGW010000004">
    <property type="protein sequence ID" value="MCS0581351.1"/>
    <property type="molecule type" value="Genomic_DNA"/>
</dbReference>
<evidence type="ECO:0000313" key="8">
    <source>
        <dbReference type="Proteomes" id="UP001204151"/>
    </source>
</evidence>
<organism evidence="7 8">
    <name type="scientific">Massilia pinisoli</name>
    <dbReference type="NCBI Taxonomy" id="1772194"/>
    <lineage>
        <taxon>Bacteria</taxon>
        <taxon>Pseudomonadati</taxon>
        <taxon>Pseudomonadota</taxon>
        <taxon>Betaproteobacteria</taxon>
        <taxon>Burkholderiales</taxon>
        <taxon>Oxalobacteraceae</taxon>
        <taxon>Telluria group</taxon>
        <taxon>Massilia</taxon>
    </lineage>
</organism>
<dbReference type="Proteomes" id="UP001204151">
    <property type="component" value="Unassembled WGS sequence"/>
</dbReference>
<dbReference type="PANTHER" id="PTHR11361:SF152">
    <property type="entry name" value="DNA MISMATCH REPAIR PROTEIN"/>
    <property type="match status" value="1"/>
</dbReference>
<feature type="transmembrane region" description="Helical" evidence="4">
    <location>
        <begin position="83"/>
        <end position="103"/>
    </location>
</feature>
<evidence type="ECO:0000256" key="4">
    <source>
        <dbReference type="SAM" id="Phobius"/>
    </source>
</evidence>
<dbReference type="InterPro" id="IPR027417">
    <property type="entry name" value="P-loop_NTPase"/>
</dbReference>
<dbReference type="PANTHER" id="PTHR11361">
    <property type="entry name" value="DNA MISMATCH REPAIR PROTEIN MUTS FAMILY MEMBER"/>
    <property type="match status" value="1"/>
</dbReference>
<feature type="transmembrane region" description="Helical" evidence="4">
    <location>
        <begin position="109"/>
        <end position="131"/>
    </location>
</feature>